<keyword evidence="1" id="KW-0808">Transferase</keyword>
<dbReference type="SUPFAM" id="SSF51161">
    <property type="entry name" value="Trimeric LpxA-like enzymes"/>
    <property type="match status" value="1"/>
</dbReference>
<name>A0A2T5JC38_9SPHI</name>
<keyword evidence="2" id="KW-1185">Reference proteome</keyword>
<sequence>MITTKDDYKIYLAADAKAMEVDNNTFKGRLKGHITNPRWRFIKKLRKVEYYKNSPALISKLLYAWYFIWYKRSGVKLGYSIPPNVCGKGLGLPHYGTIVISKYAKIGDYVKIHVCVNIGAHNGNNAPTVGNHCYFGPGAKIFGGIKLGNNVQIGANAVVNKSFEEDNIVLAGIPAKIVKHIEERK</sequence>
<dbReference type="GO" id="GO:0016740">
    <property type="term" value="F:transferase activity"/>
    <property type="evidence" value="ECO:0007669"/>
    <property type="project" value="UniProtKB-KW"/>
</dbReference>
<evidence type="ECO:0000313" key="2">
    <source>
        <dbReference type="Proteomes" id="UP000244168"/>
    </source>
</evidence>
<dbReference type="Gene3D" id="2.160.10.10">
    <property type="entry name" value="Hexapeptide repeat proteins"/>
    <property type="match status" value="1"/>
</dbReference>
<dbReference type="EMBL" id="QAOQ01000002">
    <property type="protein sequence ID" value="PTQ99334.1"/>
    <property type="molecule type" value="Genomic_DNA"/>
</dbReference>
<proteinExistence type="predicted"/>
<dbReference type="PANTHER" id="PTHR42811">
    <property type="entry name" value="SERINE ACETYLTRANSFERASE"/>
    <property type="match status" value="1"/>
</dbReference>
<dbReference type="OrthoDB" id="9814490at2"/>
<gene>
    <name evidence="1" type="ORF">C8P68_102150</name>
</gene>
<accession>A0A2T5JC38</accession>
<evidence type="ECO:0000313" key="1">
    <source>
        <dbReference type="EMBL" id="PTQ99334.1"/>
    </source>
</evidence>
<dbReference type="InterPro" id="IPR001451">
    <property type="entry name" value="Hexapep"/>
</dbReference>
<comment type="caution">
    <text evidence="1">The sequence shown here is derived from an EMBL/GenBank/DDBJ whole genome shotgun (WGS) entry which is preliminary data.</text>
</comment>
<dbReference type="RefSeq" id="WP_107827269.1">
    <property type="nucleotide sequence ID" value="NZ_CP160205.1"/>
</dbReference>
<dbReference type="AlphaFoldDB" id="A0A2T5JC38"/>
<dbReference type="Proteomes" id="UP000244168">
    <property type="component" value="Unassembled WGS sequence"/>
</dbReference>
<reference evidence="1 2" key="1">
    <citation type="submission" date="2018-04" db="EMBL/GenBank/DDBJ databases">
        <title>Genomic Encyclopedia of Archaeal and Bacterial Type Strains, Phase II (KMG-II): from individual species to whole genera.</title>
        <authorList>
            <person name="Goeker M."/>
        </authorList>
    </citation>
    <scope>NUCLEOTIDE SEQUENCE [LARGE SCALE GENOMIC DNA]</scope>
    <source>
        <strain evidence="1 2">DSM 26809</strain>
    </source>
</reference>
<dbReference type="InterPro" id="IPR011004">
    <property type="entry name" value="Trimer_LpxA-like_sf"/>
</dbReference>
<dbReference type="Pfam" id="PF00132">
    <property type="entry name" value="Hexapep"/>
    <property type="match status" value="1"/>
</dbReference>
<organism evidence="1 2">
    <name type="scientific">Mucilaginibacter yixingensis</name>
    <dbReference type="NCBI Taxonomy" id="1295612"/>
    <lineage>
        <taxon>Bacteria</taxon>
        <taxon>Pseudomonadati</taxon>
        <taxon>Bacteroidota</taxon>
        <taxon>Sphingobacteriia</taxon>
        <taxon>Sphingobacteriales</taxon>
        <taxon>Sphingobacteriaceae</taxon>
        <taxon>Mucilaginibacter</taxon>
    </lineage>
</organism>
<protein>
    <submittedName>
        <fullName evidence="1">Serine O-acetyltransferase</fullName>
    </submittedName>
</protein>